<organism evidence="1 2">
    <name type="scientific">Flavobacterium chungangensis</name>
    <dbReference type="NCBI Taxonomy" id="2708132"/>
    <lineage>
        <taxon>Bacteria</taxon>
        <taxon>Pseudomonadati</taxon>
        <taxon>Bacteroidota</taxon>
        <taxon>Flavobacteriia</taxon>
        <taxon>Flavobacteriales</taxon>
        <taxon>Flavobacteriaceae</taxon>
        <taxon>Flavobacterium</taxon>
    </lineage>
</organism>
<evidence type="ECO:0000313" key="1">
    <source>
        <dbReference type="EMBL" id="MFC4479145.1"/>
    </source>
</evidence>
<reference evidence="2" key="1">
    <citation type="journal article" date="2019" name="Int. J. Syst. Evol. Microbiol.">
        <title>The Global Catalogue of Microorganisms (GCM) 10K type strain sequencing project: providing services to taxonomists for standard genome sequencing and annotation.</title>
        <authorList>
            <consortium name="The Broad Institute Genomics Platform"/>
            <consortium name="The Broad Institute Genome Sequencing Center for Infectious Disease"/>
            <person name="Wu L."/>
            <person name="Ma J."/>
        </authorList>
    </citation>
    <scope>NUCLEOTIDE SEQUENCE [LARGE SCALE GENOMIC DNA]</scope>
    <source>
        <strain evidence="2">NBRC 103627</strain>
    </source>
</reference>
<gene>
    <name evidence="1" type="ORF">ACFO3N_18860</name>
</gene>
<protein>
    <submittedName>
        <fullName evidence="1">Uncharacterized protein</fullName>
    </submittedName>
</protein>
<evidence type="ECO:0000313" key="2">
    <source>
        <dbReference type="Proteomes" id="UP001596003"/>
    </source>
</evidence>
<comment type="caution">
    <text evidence="1">The sequence shown here is derived from an EMBL/GenBank/DDBJ whole genome shotgun (WGS) entry which is preliminary data.</text>
</comment>
<keyword evidence="2" id="KW-1185">Reference proteome</keyword>
<dbReference type="RefSeq" id="WP_379800344.1">
    <property type="nucleotide sequence ID" value="NZ_JBHSFY010000013.1"/>
</dbReference>
<dbReference type="Proteomes" id="UP001596003">
    <property type="component" value="Unassembled WGS sequence"/>
</dbReference>
<sequence length="83" mass="9798">MGEAILKEILKTTQFCSESGKYKSLFILILNKIQINYFPEKIIQNRFSIAVFLTEKYCFFNRKARKVFCLGFLKKMQSPQSFV</sequence>
<name>A0ABV8ZJ29_9FLAO</name>
<proteinExistence type="predicted"/>
<dbReference type="EMBL" id="JBHSFY010000013">
    <property type="protein sequence ID" value="MFC4479145.1"/>
    <property type="molecule type" value="Genomic_DNA"/>
</dbReference>
<accession>A0ABV8ZJ29</accession>